<keyword evidence="5" id="KW-1185">Reference proteome</keyword>
<evidence type="ECO:0000256" key="1">
    <source>
        <dbReference type="ARBA" id="ARBA00023015"/>
    </source>
</evidence>
<evidence type="ECO:0000313" key="4">
    <source>
        <dbReference type="EMBL" id="KAL2340408.1"/>
    </source>
</evidence>
<evidence type="ECO:0000259" key="3">
    <source>
        <dbReference type="Pfam" id="PF00382"/>
    </source>
</evidence>
<gene>
    <name evidence="4" type="ORF">Fmac_008348</name>
</gene>
<evidence type="ECO:0000256" key="2">
    <source>
        <dbReference type="ARBA" id="ARBA00023163"/>
    </source>
</evidence>
<keyword evidence="2" id="KW-0804">Transcription</keyword>
<dbReference type="InterPro" id="IPR013150">
    <property type="entry name" value="TFIIB_cyclin"/>
</dbReference>
<dbReference type="Pfam" id="PF00382">
    <property type="entry name" value="TFIIB"/>
    <property type="match status" value="1"/>
</dbReference>
<sequence>MFVLLDEAIEELADVVDLFPGWDSLRPSRMIAEKLKSHAKDRANEIYKRVEDQKPSRGRNQDALLVVCLYIAYRQEDKPRTVKGTLDASQFIFLYVNEFP</sequence>
<dbReference type="AlphaFoldDB" id="A0ABD1MX63"/>
<protein>
    <recommendedName>
        <fullName evidence="3">Transcription factor TFIIB cyclin-like domain-containing protein</fullName>
    </recommendedName>
</protein>
<name>A0ABD1MX63_9FABA</name>
<reference evidence="4 5" key="1">
    <citation type="submission" date="2024-08" db="EMBL/GenBank/DDBJ databases">
        <title>Insights into the chromosomal genome structure of Flemingia macrophylla.</title>
        <authorList>
            <person name="Ding Y."/>
            <person name="Zhao Y."/>
            <person name="Bi W."/>
            <person name="Wu M."/>
            <person name="Zhao G."/>
            <person name="Gong Y."/>
            <person name="Li W."/>
            <person name="Zhang P."/>
        </authorList>
    </citation>
    <scope>NUCLEOTIDE SEQUENCE [LARGE SCALE GENOMIC DNA]</scope>
    <source>
        <strain evidence="4">DYQJB</strain>
        <tissue evidence="4">Leaf</tissue>
    </source>
</reference>
<dbReference type="PANTHER" id="PTHR11618:SF78">
    <property type="entry name" value="TRANSCRIPTION INITIATION FACTOR IIB-2"/>
    <property type="match status" value="1"/>
</dbReference>
<accession>A0ABD1MX63</accession>
<feature type="domain" description="Transcription factor TFIIB cyclin-like" evidence="3">
    <location>
        <begin position="34"/>
        <end position="89"/>
    </location>
</feature>
<comment type="caution">
    <text evidence="4">The sequence shown here is derived from an EMBL/GenBank/DDBJ whole genome shotgun (WGS) entry which is preliminary data.</text>
</comment>
<dbReference type="PANTHER" id="PTHR11618">
    <property type="entry name" value="TRANSCRIPTION INITIATION FACTOR IIB-RELATED"/>
    <property type="match status" value="1"/>
</dbReference>
<organism evidence="4 5">
    <name type="scientific">Flemingia macrophylla</name>
    <dbReference type="NCBI Taxonomy" id="520843"/>
    <lineage>
        <taxon>Eukaryota</taxon>
        <taxon>Viridiplantae</taxon>
        <taxon>Streptophyta</taxon>
        <taxon>Embryophyta</taxon>
        <taxon>Tracheophyta</taxon>
        <taxon>Spermatophyta</taxon>
        <taxon>Magnoliopsida</taxon>
        <taxon>eudicotyledons</taxon>
        <taxon>Gunneridae</taxon>
        <taxon>Pentapetalae</taxon>
        <taxon>rosids</taxon>
        <taxon>fabids</taxon>
        <taxon>Fabales</taxon>
        <taxon>Fabaceae</taxon>
        <taxon>Papilionoideae</taxon>
        <taxon>50 kb inversion clade</taxon>
        <taxon>NPAAA clade</taxon>
        <taxon>indigoferoid/millettioid clade</taxon>
        <taxon>Phaseoleae</taxon>
        <taxon>Flemingia</taxon>
    </lineage>
</organism>
<evidence type="ECO:0000313" key="5">
    <source>
        <dbReference type="Proteomes" id="UP001603857"/>
    </source>
</evidence>
<dbReference type="EMBL" id="JBGMDY010000003">
    <property type="protein sequence ID" value="KAL2340408.1"/>
    <property type="molecule type" value="Genomic_DNA"/>
</dbReference>
<dbReference type="InterPro" id="IPR000812">
    <property type="entry name" value="TFIIB"/>
</dbReference>
<keyword evidence="1" id="KW-0805">Transcription regulation</keyword>
<dbReference type="InterPro" id="IPR036915">
    <property type="entry name" value="Cyclin-like_sf"/>
</dbReference>
<dbReference type="Gene3D" id="1.10.472.10">
    <property type="entry name" value="Cyclin-like"/>
    <property type="match status" value="1"/>
</dbReference>
<proteinExistence type="predicted"/>
<dbReference type="SUPFAM" id="SSF47954">
    <property type="entry name" value="Cyclin-like"/>
    <property type="match status" value="1"/>
</dbReference>
<dbReference type="Proteomes" id="UP001603857">
    <property type="component" value="Unassembled WGS sequence"/>
</dbReference>